<dbReference type="CDD" id="cd04187">
    <property type="entry name" value="DPM1_like_bac"/>
    <property type="match status" value="1"/>
</dbReference>
<keyword evidence="5" id="KW-0448">Lipopolysaccharide biosynthesis</keyword>
<keyword evidence="6 8" id="KW-1133">Transmembrane helix</keyword>
<feature type="transmembrane region" description="Helical" evidence="8">
    <location>
        <begin position="264"/>
        <end position="289"/>
    </location>
</feature>
<dbReference type="Pfam" id="PF00535">
    <property type="entry name" value="Glycos_transf_2"/>
    <property type="match status" value="1"/>
</dbReference>
<dbReference type="RefSeq" id="WP_286337244.1">
    <property type="nucleotide sequence ID" value="NZ_AP027370.1"/>
</dbReference>
<evidence type="ECO:0000256" key="3">
    <source>
        <dbReference type="ARBA" id="ARBA00022679"/>
    </source>
</evidence>
<dbReference type="PANTHER" id="PTHR48090:SF3">
    <property type="entry name" value="UNDECAPRENYL-PHOSPHATE 4-DEOXY-4-FORMAMIDO-L-ARABINOSE TRANSFERASE"/>
    <property type="match status" value="1"/>
</dbReference>
<accession>A0ABM8FIC1</accession>
<dbReference type="PANTHER" id="PTHR48090">
    <property type="entry name" value="UNDECAPRENYL-PHOSPHATE 4-DEOXY-4-FORMAMIDO-L-ARABINOSE TRANSFERASE-RELATED"/>
    <property type="match status" value="1"/>
</dbReference>
<evidence type="ECO:0000256" key="1">
    <source>
        <dbReference type="ARBA" id="ARBA00022475"/>
    </source>
</evidence>
<evidence type="ECO:0000256" key="6">
    <source>
        <dbReference type="ARBA" id="ARBA00022989"/>
    </source>
</evidence>
<evidence type="ECO:0000256" key="2">
    <source>
        <dbReference type="ARBA" id="ARBA00022676"/>
    </source>
</evidence>
<dbReference type="EMBL" id="AP027370">
    <property type="protein sequence ID" value="BDY12032.1"/>
    <property type="molecule type" value="Genomic_DNA"/>
</dbReference>
<protein>
    <submittedName>
        <fullName evidence="10">Glycosyl transferase</fullName>
    </submittedName>
</protein>
<feature type="transmembrane region" description="Helical" evidence="8">
    <location>
        <begin position="230"/>
        <end position="252"/>
    </location>
</feature>
<keyword evidence="4 8" id="KW-0812">Transmembrane</keyword>
<evidence type="ECO:0000256" key="4">
    <source>
        <dbReference type="ARBA" id="ARBA00022692"/>
    </source>
</evidence>
<dbReference type="InterPro" id="IPR050256">
    <property type="entry name" value="Glycosyltransferase_2"/>
</dbReference>
<keyword evidence="2" id="KW-0328">Glycosyltransferase</keyword>
<reference evidence="10 11" key="1">
    <citation type="submission" date="2023-03" db="EMBL/GenBank/DDBJ databases">
        <title>Description of Hydrogenimonas sp. ISO32.</title>
        <authorList>
            <person name="Mino S."/>
            <person name="Fukazawa S."/>
            <person name="Sawabe T."/>
        </authorList>
    </citation>
    <scope>NUCLEOTIDE SEQUENCE [LARGE SCALE GENOMIC DNA]</scope>
    <source>
        <strain evidence="10 11">ISO32</strain>
    </source>
</reference>
<evidence type="ECO:0000313" key="11">
    <source>
        <dbReference type="Proteomes" id="UP001321445"/>
    </source>
</evidence>
<dbReference type="GO" id="GO:0016740">
    <property type="term" value="F:transferase activity"/>
    <property type="evidence" value="ECO:0007669"/>
    <property type="project" value="UniProtKB-KW"/>
</dbReference>
<dbReference type="SUPFAM" id="SSF53448">
    <property type="entry name" value="Nucleotide-diphospho-sugar transferases"/>
    <property type="match status" value="1"/>
</dbReference>
<organism evidence="10 11">
    <name type="scientific">Hydrogenimonas cancrithermarum</name>
    <dbReference type="NCBI Taxonomy" id="2993563"/>
    <lineage>
        <taxon>Bacteria</taxon>
        <taxon>Pseudomonadati</taxon>
        <taxon>Campylobacterota</taxon>
        <taxon>Epsilonproteobacteria</taxon>
        <taxon>Campylobacterales</taxon>
        <taxon>Hydrogenimonadaceae</taxon>
        <taxon>Hydrogenimonas</taxon>
    </lineage>
</organism>
<evidence type="ECO:0000256" key="7">
    <source>
        <dbReference type="ARBA" id="ARBA00023136"/>
    </source>
</evidence>
<dbReference type="InterPro" id="IPR001173">
    <property type="entry name" value="Glyco_trans_2-like"/>
</dbReference>
<evidence type="ECO:0000313" key="10">
    <source>
        <dbReference type="EMBL" id="BDY12032.1"/>
    </source>
</evidence>
<evidence type="ECO:0000256" key="5">
    <source>
        <dbReference type="ARBA" id="ARBA00022985"/>
    </source>
</evidence>
<feature type="domain" description="Glycosyltransferase 2-like" evidence="9">
    <location>
        <begin position="4"/>
        <end position="164"/>
    </location>
</feature>
<keyword evidence="11" id="KW-1185">Reference proteome</keyword>
<gene>
    <name evidence="10" type="ORF">HCR_03440</name>
</gene>
<proteinExistence type="predicted"/>
<dbReference type="Proteomes" id="UP001321445">
    <property type="component" value="Chromosome"/>
</dbReference>
<name>A0ABM8FIC1_9BACT</name>
<dbReference type="Gene3D" id="3.90.550.10">
    <property type="entry name" value="Spore Coat Polysaccharide Biosynthesis Protein SpsA, Chain A"/>
    <property type="match status" value="1"/>
</dbReference>
<dbReference type="InterPro" id="IPR029044">
    <property type="entry name" value="Nucleotide-diphossugar_trans"/>
</dbReference>
<keyword evidence="7 8" id="KW-0472">Membrane</keyword>
<keyword evidence="3 10" id="KW-0808">Transferase</keyword>
<sequence>MKLSVVIPVMNEEDNIAPLFDAVRKALIGIDYELIMVDDGSTDRTVERMKELADERTKIIVFNRNFGQTTAMAAGIEEAQGDLIATLDGDLQNDPADIPMMIAKLETGGWDLVAGRRAKRKDGMFLRKIPSKIANAIIRKTTGVYLHDYGCTLKVFKRDVAKNLGLYGELHRFIPVLAKMYGAKITEVDVRHHPRIHGESKYGIGRTFRVISDLLLMLFMQKYRTKPMHLFGTLGVPMLSIGLLIDAYMFVLKLFGESIGQRPLLTLGVLLTLGGIQLITTGFVAELIMRTYFESQNKKPYTIKEIYVGKANTEDTSSS</sequence>
<evidence type="ECO:0000259" key="9">
    <source>
        <dbReference type="Pfam" id="PF00535"/>
    </source>
</evidence>
<evidence type="ECO:0000256" key="8">
    <source>
        <dbReference type="SAM" id="Phobius"/>
    </source>
</evidence>
<keyword evidence="1" id="KW-1003">Cell membrane</keyword>